<dbReference type="InterPro" id="IPR017850">
    <property type="entry name" value="Alkaline_phosphatase_core_sf"/>
</dbReference>
<keyword evidence="4" id="KW-0106">Calcium</keyword>
<dbReference type="PANTHER" id="PTHR42693:SF53">
    <property type="entry name" value="ENDO-4-O-SULFATASE"/>
    <property type="match status" value="1"/>
</dbReference>
<dbReference type="GO" id="GO:0046872">
    <property type="term" value="F:metal ion binding"/>
    <property type="evidence" value="ECO:0007669"/>
    <property type="project" value="UniProtKB-KW"/>
</dbReference>
<dbReference type="Pfam" id="PF00884">
    <property type="entry name" value="Sulfatase"/>
    <property type="match status" value="1"/>
</dbReference>
<organism evidence="6 7">
    <name type="scientific">Solimonas marina</name>
    <dbReference type="NCBI Taxonomy" id="2714601"/>
    <lineage>
        <taxon>Bacteria</taxon>
        <taxon>Pseudomonadati</taxon>
        <taxon>Pseudomonadota</taxon>
        <taxon>Gammaproteobacteria</taxon>
        <taxon>Nevskiales</taxon>
        <taxon>Nevskiaceae</taxon>
        <taxon>Solimonas</taxon>
    </lineage>
</organism>
<dbReference type="AlphaFoldDB" id="A0A970B757"/>
<dbReference type="EMBL" id="JAAVXB010000008">
    <property type="protein sequence ID" value="NKF23528.1"/>
    <property type="molecule type" value="Genomic_DNA"/>
</dbReference>
<dbReference type="Gene3D" id="3.30.1120.10">
    <property type="match status" value="1"/>
</dbReference>
<feature type="domain" description="Sulfatase N-terminal" evidence="5">
    <location>
        <begin position="65"/>
        <end position="429"/>
    </location>
</feature>
<comment type="caution">
    <text evidence="6">The sequence shown here is derived from an EMBL/GenBank/DDBJ whole genome shotgun (WGS) entry which is preliminary data.</text>
</comment>
<keyword evidence="7" id="KW-1185">Reference proteome</keyword>
<reference evidence="6" key="1">
    <citation type="submission" date="2020-03" db="EMBL/GenBank/DDBJ databases">
        <title>Solimonas marina sp. nov., isolated from deep seawater of the Pacific Ocean.</title>
        <authorList>
            <person name="Liu X."/>
            <person name="Lai Q."/>
            <person name="Sun F."/>
            <person name="Gai Y."/>
            <person name="Li G."/>
            <person name="Shao Z."/>
        </authorList>
    </citation>
    <scope>NUCLEOTIDE SEQUENCE</scope>
    <source>
        <strain evidence="6">C16B3</strain>
    </source>
</reference>
<evidence type="ECO:0000313" key="7">
    <source>
        <dbReference type="Proteomes" id="UP000653472"/>
    </source>
</evidence>
<gene>
    <name evidence="6" type="ORF">G7Y82_14505</name>
</gene>
<dbReference type="PROSITE" id="PS00149">
    <property type="entry name" value="SULFATASE_2"/>
    <property type="match status" value="1"/>
</dbReference>
<evidence type="ECO:0000256" key="2">
    <source>
        <dbReference type="ARBA" id="ARBA00022723"/>
    </source>
</evidence>
<dbReference type="PROSITE" id="PS00523">
    <property type="entry name" value="SULFATASE_1"/>
    <property type="match status" value="1"/>
</dbReference>
<protein>
    <submittedName>
        <fullName evidence="6">Sulfatase-like hydrolase/transferase</fullName>
    </submittedName>
</protein>
<evidence type="ECO:0000313" key="6">
    <source>
        <dbReference type="EMBL" id="NKF23528.1"/>
    </source>
</evidence>
<accession>A0A970B757</accession>
<dbReference type="InterPro" id="IPR050738">
    <property type="entry name" value="Sulfatase"/>
</dbReference>
<comment type="similarity">
    <text evidence="1">Belongs to the sulfatase family.</text>
</comment>
<name>A0A970B757_9GAMM</name>
<dbReference type="Proteomes" id="UP000653472">
    <property type="component" value="Unassembled WGS sequence"/>
</dbReference>
<proteinExistence type="inferred from homology"/>
<keyword evidence="2" id="KW-0479">Metal-binding</keyword>
<keyword evidence="3 6" id="KW-0378">Hydrolase</keyword>
<dbReference type="GO" id="GO:0004065">
    <property type="term" value="F:arylsulfatase activity"/>
    <property type="evidence" value="ECO:0007669"/>
    <property type="project" value="TreeGrafter"/>
</dbReference>
<dbReference type="PANTHER" id="PTHR42693">
    <property type="entry name" value="ARYLSULFATASE FAMILY MEMBER"/>
    <property type="match status" value="1"/>
</dbReference>
<sequence length="556" mass="61050">MRFTLKFGAVLLLCVIVAGVVVAIFPMQASLLFVRLTKAHVEPNHAVAWEQGPKEAAPNVADRRPNVIVVLADDLGYNGISLHDRGLADGTVKTPNIDAIAEQGVEFLNGYAGNATCAPSRASILTGQYATRFGFEFTPTPAIYGKLIKKLGAGKKTTELHPVIVDDAALKKLPPMDDEAMPRDEVTVADVMRDAGYHTIQIGKWHLGGAPGARPEDKGFDEALGFIPGASMYLKEDDPDAVNAMVSFSPTEKYLWAGASWSVQYNGSPRFAPTRYMTDYLTDEAINAIHANRNRPFFMYFAPNAVHAPLQATREDYDALPQIKDHTLRVHAAMTVNLDRNVGRLMAELKKEGLDDNTIVIFTSDNGGTHVIGLPDINKPYRGWKATFFEGGLHVPFFMRWPGHIKPGSQFAPPVAHVDIAAIAAAAAGTQLPPNRVNDGVDILPYLTGEKSGTPHHNLFWRSGGDAVLIQDGWKLQRTERPKKDWLYDLDTDPTERHNLADAQPQRLAQMTAILESISRQQAKPLWPSTFAVPVSIDQPLGVPMKPGDAYAYWYN</sequence>
<evidence type="ECO:0000259" key="5">
    <source>
        <dbReference type="Pfam" id="PF00884"/>
    </source>
</evidence>
<evidence type="ECO:0000256" key="4">
    <source>
        <dbReference type="ARBA" id="ARBA00022837"/>
    </source>
</evidence>
<dbReference type="RefSeq" id="WP_168148851.1">
    <property type="nucleotide sequence ID" value="NZ_JAAVXB010000008.1"/>
</dbReference>
<dbReference type="SUPFAM" id="SSF53649">
    <property type="entry name" value="Alkaline phosphatase-like"/>
    <property type="match status" value="1"/>
</dbReference>
<dbReference type="Gene3D" id="3.40.720.10">
    <property type="entry name" value="Alkaline Phosphatase, subunit A"/>
    <property type="match status" value="1"/>
</dbReference>
<dbReference type="InterPro" id="IPR024607">
    <property type="entry name" value="Sulfatase_CS"/>
</dbReference>
<evidence type="ECO:0000256" key="3">
    <source>
        <dbReference type="ARBA" id="ARBA00022801"/>
    </source>
</evidence>
<dbReference type="InterPro" id="IPR000917">
    <property type="entry name" value="Sulfatase_N"/>
</dbReference>
<evidence type="ECO:0000256" key="1">
    <source>
        <dbReference type="ARBA" id="ARBA00008779"/>
    </source>
</evidence>